<gene>
    <name evidence="1" type="ORF">DFH08DRAFT_866757</name>
</gene>
<dbReference type="EMBL" id="JARIHO010000018">
    <property type="protein sequence ID" value="KAJ7347871.1"/>
    <property type="molecule type" value="Genomic_DNA"/>
</dbReference>
<sequence>MVGVGVERWVLFFSLGSWGGLTSRVVLAVSASAARTAAAGERDNGRVGVGRREICSGDWDCTHHVSRASPG</sequence>
<keyword evidence="2" id="KW-1185">Reference proteome</keyword>
<reference evidence="1" key="1">
    <citation type="submission" date="2023-03" db="EMBL/GenBank/DDBJ databases">
        <title>Massive genome expansion in bonnet fungi (Mycena s.s.) driven by repeated elements and novel gene families across ecological guilds.</title>
        <authorList>
            <consortium name="Lawrence Berkeley National Laboratory"/>
            <person name="Harder C.B."/>
            <person name="Miyauchi S."/>
            <person name="Viragh M."/>
            <person name="Kuo A."/>
            <person name="Thoen E."/>
            <person name="Andreopoulos B."/>
            <person name="Lu D."/>
            <person name="Skrede I."/>
            <person name="Drula E."/>
            <person name="Henrissat B."/>
            <person name="Morin E."/>
            <person name="Kohler A."/>
            <person name="Barry K."/>
            <person name="LaButti K."/>
            <person name="Morin E."/>
            <person name="Salamov A."/>
            <person name="Lipzen A."/>
            <person name="Mereny Z."/>
            <person name="Hegedus B."/>
            <person name="Baldrian P."/>
            <person name="Stursova M."/>
            <person name="Weitz H."/>
            <person name="Taylor A."/>
            <person name="Grigoriev I.V."/>
            <person name="Nagy L.G."/>
            <person name="Martin F."/>
            <person name="Kauserud H."/>
        </authorList>
    </citation>
    <scope>NUCLEOTIDE SEQUENCE</scope>
    <source>
        <strain evidence="1">CBHHK002</strain>
    </source>
</reference>
<comment type="caution">
    <text evidence="1">The sequence shown here is derived from an EMBL/GenBank/DDBJ whole genome shotgun (WGS) entry which is preliminary data.</text>
</comment>
<dbReference type="AlphaFoldDB" id="A0AAD7A263"/>
<evidence type="ECO:0000313" key="2">
    <source>
        <dbReference type="Proteomes" id="UP001218218"/>
    </source>
</evidence>
<name>A0AAD7A263_9AGAR</name>
<evidence type="ECO:0000313" key="1">
    <source>
        <dbReference type="EMBL" id="KAJ7347871.1"/>
    </source>
</evidence>
<accession>A0AAD7A263</accession>
<organism evidence="1 2">
    <name type="scientific">Mycena albidolilacea</name>
    <dbReference type="NCBI Taxonomy" id="1033008"/>
    <lineage>
        <taxon>Eukaryota</taxon>
        <taxon>Fungi</taxon>
        <taxon>Dikarya</taxon>
        <taxon>Basidiomycota</taxon>
        <taxon>Agaricomycotina</taxon>
        <taxon>Agaricomycetes</taxon>
        <taxon>Agaricomycetidae</taxon>
        <taxon>Agaricales</taxon>
        <taxon>Marasmiineae</taxon>
        <taxon>Mycenaceae</taxon>
        <taxon>Mycena</taxon>
    </lineage>
</organism>
<dbReference type="Proteomes" id="UP001218218">
    <property type="component" value="Unassembled WGS sequence"/>
</dbReference>
<protein>
    <submittedName>
        <fullName evidence="1">Uncharacterized protein</fullName>
    </submittedName>
</protein>
<proteinExistence type="predicted"/>